<accession>A0A517MDG5</accession>
<proteinExistence type="inferred from homology"/>
<feature type="domain" description="THIF-type NAD/FAD binding fold" evidence="2">
    <location>
        <begin position="7"/>
        <end position="251"/>
    </location>
</feature>
<dbReference type="GO" id="GO:0008146">
    <property type="term" value="F:sulfotransferase activity"/>
    <property type="evidence" value="ECO:0007669"/>
    <property type="project" value="TreeGrafter"/>
</dbReference>
<dbReference type="PANTHER" id="PTHR10953:SF102">
    <property type="entry name" value="ADENYLYLTRANSFERASE AND SULFURTRANSFERASE MOCS3"/>
    <property type="match status" value="1"/>
</dbReference>
<protein>
    <submittedName>
        <fullName evidence="3">Molybdopterin-synthase adenylyltransferase</fullName>
        <ecNumber evidence="3">2.7.7.80</ecNumber>
    </submittedName>
</protein>
<dbReference type="PANTHER" id="PTHR10953">
    <property type="entry name" value="UBIQUITIN-ACTIVATING ENZYME E1"/>
    <property type="match status" value="1"/>
</dbReference>
<evidence type="ECO:0000313" key="3">
    <source>
        <dbReference type="EMBL" id="QDS92925.1"/>
    </source>
</evidence>
<dbReference type="Gene3D" id="3.40.50.720">
    <property type="entry name" value="NAD(P)-binding Rossmann-like Domain"/>
    <property type="match status" value="1"/>
</dbReference>
<dbReference type="GO" id="GO:0008641">
    <property type="term" value="F:ubiquitin-like modifier activating enzyme activity"/>
    <property type="evidence" value="ECO:0007669"/>
    <property type="project" value="InterPro"/>
</dbReference>
<dbReference type="GO" id="GO:0005829">
    <property type="term" value="C:cytosol"/>
    <property type="evidence" value="ECO:0007669"/>
    <property type="project" value="TreeGrafter"/>
</dbReference>
<evidence type="ECO:0000259" key="2">
    <source>
        <dbReference type="Pfam" id="PF00899"/>
    </source>
</evidence>
<dbReference type="Pfam" id="PF00899">
    <property type="entry name" value="ThiF"/>
    <property type="match status" value="1"/>
</dbReference>
<dbReference type="RefSeq" id="WP_145351099.1">
    <property type="nucleotide sequence ID" value="NZ_CP036262.1"/>
</dbReference>
<dbReference type="AlphaFoldDB" id="A0A517MDG5"/>
<dbReference type="EC" id="2.7.7.80" evidence="3"/>
<dbReference type="Proteomes" id="UP000320672">
    <property type="component" value="Chromosome"/>
</dbReference>
<reference evidence="3 4" key="1">
    <citation type="submission" date="2019-02" db="EMBL/GenBank/DDBJ databases">
        <title>Deep-cultivation of Planctomycetes and their phenomic and genomic characterization uncovers novel biology.</title>
        <authorList>
            <person name="Wiegand S."/>
            <person name="Jogler M."/>
            <person name="Boedeker C."/>
            <person name="Pinto D."/>
            <person name="Vollmers J."/>
            <person name="Rivas-Marin E."/>
            <person name="Kohn T."/>
            <person name="Peeters S.H."/>
            <person name="Heuer A."/>
            <person name="Rast P."/>
            <person name="Oberbeckmann S."/>
            <person name="Bunk B."/>
            <person name="Jeske O."/>
            <person name="Meyerdierks A."/>
            <person name="Storesund J.E."/>
            <person name="Kallscheuer N."/>
            <person name="Luecker S."/>
            <person name="Lage O.M."/>
            <person name="Pohl T."/>
            <person name="Merkel B.J."/>
            <person name="Hornburger P."/>
            <person name="Mueller R.-W."/>
            <person name="Bruemmer F."/>
            <person name="Labrenz M."/>
            <person name="Spormann A.M."/>
            <person name="Op den Camp H."/>
            <person name="Overmann J."/>
            <person name="Amann R."/>
            <person name="Jetten M.S.M."/>
            <person name="Mascher T."/>
            <person name="Medema M.H."/>
            <person name="Devos D.P."/>
            <person name="Kaster A.-K."/>
            <person name="Ovreas L."/>
            <person name="Rohde M."/>
            <person name="Galperin M.Y."/>
            <person name="Jogler C."/>
        </authorList>
    </citation>
    <scope>NUCLEOTIDE SEQUENCE [LARGE SCALE GENOMIC DNA]</scope>
    <source>
        <strain evidence="3 4">FF011L</strain>
    </source>
</reference>
<dbReference type="OrthoDB" id="9804286at2"/>
<dbReference type="GO" id="GO:0061605">
    <property type="term" value="F:molybdopterin-synthase adenylyltransferase activity"/>
    <property type="evidence" value="ECO:0007669"/>
    <property type="project" value="UniProtKB-EC"/>
</dbReference>
<organism evidence="3 4">
    <name type="scientific">Roseimaritima multifibrata</name>
    <dbReference type="NCBI Taxonomy" id="1930274"/>
    <lineage>
        <taxon>Bacteria</taxon>
        <taxon>Pseudomonadati</taxon>
        <taxon>Planctomycetota</taxon>
        <taxon>Planctomycetia</taxon>
        <taxon>Pirellulales</taxon>
        <taxon>Pirellulaceae</taxon>
        <taxon>Roseimaritima</taxon>
    </lineage>
</organism>
<comment type="similarity">
    <text evidence="1">Belongs to the HesA/MoeB/ThiF family.</text>
</comment>
<dbReference type="EMBL" id="CP036262">
    <property type="protein sequence ID" value="QDS92925.1"/>
    <property type="molecule type" value="Genomic_DNA"/>
</dbReference>
<dbReference type="InterPro" id="IPR000594">
    <property type="entry name" value="ThiF_NAD_FAD-bd"/>
</dbReference>
<gene>
    <name evidence="3" type="primary">moeB</name>
    <name evidence="3" type="ORF">FF011L_16800</name>
</gene>
<dbReference type="GO" id="GO:0004792">
    <property type="term" value="F:thiosulfate-cyanide sulfurtransferase activity"/>
    <property type="evidence" value="ECO:0007669"/>
    <property type="project" value="TreeGrafter"/>
</dbReference>
<sequence length="355" mass="38512">MRNPDRYDRQRRFALVGESGQRRLLESHVAVLGCGALGTVAAEILARAGVGRLHLIDRDTVELTNLQRQSLFNEADAEAGRAKVDAATERLRAINSQIVIEPHLVDVRADNIAALLSGADLVIDGTDNFGVRFLLNDYSLETKTPWVHGGCVGATGQVAFFTGRGSPCFRCLIPSPPDPSTVQTCDTAGVIGAATHTIASLQAMRAIRFLSHDSAVGEQDEATSADASEVLSLDMWRNRIRTLNIADDNCPACKQGKRDFLHGTMSAVADQSAVLCGRNAVQIHPQGNSPNHRIDFDRMQKAWLNIGSLDRNAFFIRLHLPQDQSLTLFRDGRAVVGGTEDLAIARSIYAKYVGG</sequence>
<dbReference type="InterPro" id="IPR035985">
    <property type="entry name" value="Ubiquitin-activating_enz"/>
</dbReference>
<dbReference type="KEGG" id="rml:FF011L_16800"/>
<evidence type="ECO:0000313" key="4">
    <source>
        <dbReference type="Proteomes" id="UP000320672"/>
    </source>
</evidence>
<keyword evidence="3" id="KW-0808">Transferase</keyword>
<keyword evidence="3" id="KW-0548">Nucleotidyltransferase</keyword>
<dbReference type="CDD" id="cd00757">
    <property type="entry name" value="ThiF_MoeB_HesA_family"/>
    <property type="match status" value="1"/>
</dbReference>
<dbReference type="SUPFAM" id="SSF69572">
    <property type="entry name" value="Activating enzymes of the ubiquitin-like proteins"/>
    <property type="match status" value="1"/>
</dbReference>
<evidence type="ECO:0000256" key="1">
    <source>
        <dbReference type="ARBA" id="ARBA00009919"/>
    </source>
</evidence>
<dbReference type="FunFam" id="3.40.50.720:FF:000080">
    <property type="entry name" value="Thiazole biosynthesis adenylyltransferase ThiF"/>
    <property type="match status" value="1"/>
</dbReference>
<name>A0A517MDG5_9BACT</name>
<dbReference type="InterPro" id="IPR045886">
    <property type="entry name" value="ThiF/MoeB/HesA"/>
</dbReference>
<keyword evidence="4" id="KW-1185">Reference proteome</keyword>